<dbReference type="InterPro" id="IPR002048">
    <property type="entry name" value="EF_hand_dom"/>
</dbReference>
<reference evidence="5" key="1">
    <citation type="journal article" date="2023" name="Insect Mol. Biol.">
        <title>Genome sequencing provides insights into the evolution of gene families encoding plant cell wall-degrading enzymes in longhorned beetles.</title>
        <authorList>
            <person name="Shin N.R."/>
            <person name="Okamura Y."/>
            <person name="Kirsch R."/>
            <person name="Pauchet Y."/>
        </authorList>
    </citation>
    <scope>NUCLEOTIDE SEQUENCE</scope>
    <source>
        <strain evidence="5">RBIC_L_NR</strain>
    </source>
</reference>
<dbReference type="Proteomes" id="UP001162156">
    <property type="component" value="Unassembled WGS sequence"/>
</dbReference>
<sequence length="86" mass="9973">MDKTGDGEITVDDLKNVYNVKSHPRYISGEDSEEAILKRFLENFEQDATKDGKVTKEEFLNYYSAISASIDNDCYFDLMMRQAYKL</sequence>
<gene>
    <name evidence="5" type="ORF">NQ314_008879</name>
</gene>
<accession>A0AAV8Y687</accession>
<evidence type="ECO:0000256" key="3">
    <source>
        <dbReference type="ARBA" id="ARBA00022837"/>
    </source>
</evidence>
<dbReference type="EMBL" id="JANEYF010002437">
    <property type="protein sequence ID" value="KAJ8946485.1"/>
    <property type="molecule type" value="Genomic_DNA"/>
</dbReference>
<dbReference type="SUPFAM" id="SSF47473">
    <property type="entry name" value="EF-hand"/>
    <property type="match status" value="1"/>
</dbReference>
<evidence type="ECO:0000256" key="1">
    <source>
        <dbReference type="ARBA" id="ARBA00022723"/>
    </source>
</evidence>
<evidence type="ECO:0000313" key="6">
    <source>
        <dbReference type="Proteomes" id="UP001162156"/>
    </source>
</evidence>
<protein>
    <recommendedName>
        <fullName evidence="4">EF-hand domain-containing protein</fullName>
    </recommendedName>
</protein>
<evidence type="ECO:0000259" key="4">
    <source>
        <dbReference type="PROSITE" id="PS50222"/>
    </source>
</evidence>
<keyword evidence="6" id="KW-1185">Reference proteome</keyword>
<evidence type="ECO:0000256" key="2">
    <source>
        <dbReference type="ARBA" id="ARBA00022737"/>
    </source>
</evidence>
<keyword evidence="2" id="KW-0677">Repeat</keyword>
<dbReference type="InterPro" id="IPR051581">
    <property type="entry name" value="Ca-bind"/>
</dbReference>
<dbReference type="AlphaFoldDB" id="A0AAV8Y687"/>
<feature type="domain" description="EF-hand" evidence="4">
    <location>
        <begin position="1"/>
        <end position="24"/>
    </location>
</feature>
<dbReference type="Gene3D" id="1.10.238.10">
    <property type="entry name" value="EF-hand"/>
    <property type="match status" value="1"/>
</dbReference>
<dbReference type="PANTHER" id="PTHR34524">
    <property type="entry name" value="CALCYPHOSIN"/>
    <property type="match status" value="1"/>
</dbReference>
<evidence type="ECO:0000313" key="5">
    <source>
        <dbReference type="EMBL" id="KAJ8946485.1"/>
    </source>
</evidence>
<dbReference type="PROSITE" id="PS50222">
    <property type="entry name" value="EF_HAND_2"/>
    <property type="match status" value="1"/>
</dbReference>
<keyword evidence="3" id="KW-0106">Calcium</keyword>
<dbReference type="InterPro" id="IPR011992">
    <property type="entry name" value="EF-hand-dom_pair"/>
</dbReference>
<name>A0AAV8Y687_9CUCU</name>
<proteinExistence type="predicted"/>
<dbReference type="PANTHER" id="PTHR34524:SF6">
    <property type="entry name" value="CALCYPHOSINE LIKE"/>
    <property type="match status" value="1"/>
</dbReference>
<keyword evidence="1" id="KW-0479">Metal-binding</keyword>
<comment type="caution">
    <text evidence="5">The sequence shown here is derived from an EMBL/GenBank/DDBJ whole genome shotgun (WGS) entry which is preliminary data.</text>
</comment>
<dbReference type="GO" id="GO:0005509">
    <property type="term" value="F:calcium ion binding"/>
    <property type="evidence" value="ECO:0007669"/>
    <property type="project" value="InterPro"/>
</dbReference>
<organism evidence="5 6">
    <name type="scientific">Rhamnusium bicolor</name>
    <dbReference type="NCBI Taxonomy" id="1586634"/>
    <lineage>
        <taxon>Eukaryota</taxon>
        <taxon>Metazoa</taxon>
        <taxon>Ecdysozoa</taxon>
        <taxon>Arthropoda</taxon>
        <taxon>Hexapoda</taxon>
        <taxon>Insecta</taxon>
        <taxon>Pterygota</taxon>
        <taxon>Neoptera</taxon>
        <taxon>Endopterygota</taxon>
        <taxon>Coleoptera</taxon>
        <taxon>Polyphaga</taxon>
        <taxon>Cucujiformia</taxon>
        <taxon>Chrysomeloidea</taxon>
        <taxon>Cerambycidae</taxon>
        <taxon>Lepturinae</taxon>
        <taxon>Rhagiini</taxon>
        <taxon>Rhamnusium</taxon>
    </lineage>
</organism>
<dbReference type="Pfam" id="PF13499">
    <property type="entry name" value="EF-hand_7"/>
    <property type="match status" value="1"/>
</dbReference>